<protein>
    <submittedName>
        <fullName evidence="1">Uncharacterized protein</fullName>
    </submittedName>
</protein>
<reference evidence="1" key="1">
    <citation type="submission" date="2020-05" db="EMBL/GenBank/DDBJ databases">
        <title>Mycena genomes resolve the evolution of fungal bioluminescence.</title>
        <authorList>
            <person name="Tsai I.J."/>
        </authorList>
    </citation>
    <scope>NUCLEOTIDE SEQUENCE</scope>
    <source>
        <strain evidence="1">160909Yilan</strain>
    </source>
</reference>
<evidence type="ECO:0000313" key="1">
    <source>
        <dbReference type="EMBL" id="KAF7348009.1"/>
    </source>
</evidence>
<evidence type="ECO:0000313" key="2">
    <source>
        <dbReference type="Proteomes" id="UP000623467"/>
    </source>
</evidence>
<dbReference type="AlphaFoldDB" id="A0A8H7CRW4"/>
<proteinExistence type="predicted"/>
<gene>
    <name evidence="1" type="ORF">MSAN_01753100</name>
</gene>
<comment type="caution">
    <text evidence="1">The sequence shown here is derived from an EMBL/GenBank/DDBJ whole genome shotgun (WGS) entry which is preliminary data.</text>
</comment>
<keyword evidence="2" id="KW-1185">Reference proteome</keyword>
<sequence length="214" mass="24152">MRVSIPRSTRARQRDQRRRYLAKCNADGEDGGALVRGGARLGLPSHGLDTSDSTRVCVRRPARGLNALGRLLPEKDRTGTGDGKAAEIGTRRTQRRLWRSRLHPHLPRGRGGDEGWAPSISASARARRARPWARQYVDLDGIGISPGLVDDGRRLIHASWQLHPHRTRIFLVTRFDSDAISPSRFVRREDGSKALQWRSADEVWRGSWWMQAGR</sequence>
<name>A0A8H7CRW4_9AGAR</name>
<organism evidence="1 2">
    <name type="scientific">Mycena sanguinolenta</name>
    <dbReference type="NCBI Taxonomy" id="230812"/>
    <lineage>
        <taxon>Eukaryota</taxon>
        <taxon>Fungi</taxon>
        <taxon>Dikarya</taxon>
        <taxon>Basidiomycota</taxon>
        <taxon>Agaricomycotina</taxon>
        <taxon>Agaricomycetes</taxon>
        <taxon>Agaricomycetidae</taxon>
        <taxon>Agaricales</taxon>
        <taxon>Marasmiineae</taxon>
        <taxon>Mycenaceae</taxon>
        <taxon>Mycena</taxon>
    </lineage>
</organism>
<accession>A0A8H7CRW4</accession>
<dbReference type="Proteomes" id="UP000623467">
    <property type="component" value="Unassembled WGS sequence"/>
</dbReference>
<dbReference type="EMBL" id="JACAZH010000017">
    <property type="protein sequence ID" value="KAF7348009.1"/>
    <property type="molecule type" value="Genomic_DNA"/>
</dbReference>